<dbReference type="EMBL" id="JAAGNZ010000003">
    <property type="protein sequence ID" value="NEU70131.1"/>
    <property type="molecule type" value="Genomic_DNA"/>
</dbReference>
<dbReference type="PANTHER" id="PTHR43105:SF4">
    <property type="entry name" value="PROTEIN YDEP"/>
    <property type="match status" value="1"/>
</dbReference>
<dbReference type="Proteomes" id="UP000477386">
    <property type="component" value="Unassembled WGS sequence"/>
</dbReference>
<dbReference type="SUPFAM" id="SSF53706">
    <property type="entry name" value="Formate dehydrogenase/DMSO reductase, domains 1-3"/>
    <property type="match status" value="1"/>
</dbReference>
<reference evidence="2 3" key="1">
    <citation type="submission" date="2020-02" db="EMBL/GenBank/DDBJ databases">
        <title>Draft genome sequence of two Spirosoma agri KCTC 52727 and Spirosoma terrae KCTC 52035.</title>
        <authorList>
            <person name="Rojas J."/>
            <person name="Ambika Manirajan B."/>
            <person name="Ratering S."/>
            <person name="Suarez C."/>
            <person name="Schnell S."/>
        </authorList>
    </citation>
    <scope>NUCLEOTIDE SEQUENCE [LARGE SCALE GENOMIC DNA]</scope>
    <source>
        <strain evidence="2 3">KCTC 52727</strain>
    </source>
</reference>
<evidence type="ECO:0000259" key="1">
    <source>
        <dbReference type="Pfam" id="PF00384"/>
    </source>
</evidence>
<dbReference type="PANTHER" id="PTHR43105">
    <property type="entry name" value="RESPIRATORY NITRATE REDUCTASE"/>
    <property type="match status" value="1"/>
</dbReference>
<dbReference type="InterPro" id="IPR050123">
    <property type="entry name" value="Prok_molybdopt-oxidoreductase"/>
</dbReference>
<dbReference type="Pfam" id="PF00384">
    <property type="entry name" value="Molybdopterin"/>
    <property type="match status" value="1"/>
</dbReference>
<dbReference type="AlphaFoldDB" id="A0A6M0IRX6"/>
<dbReference type="Gene3D" id="3.40.228.10">
    <property type="entry name" value="Dimethylsulfoxide Reductase, domain 2"/>
    <property type="match status" value="1"/>
</dbReference>
<proteinExistence type="predicted"/>
<name>A0A6M0IRX6_9BACT</name>
<keyword evidence="3" id="KW-1185">Reference proteome</keyword>
<evidence type="ECO:0000313" key="2">
    <source>
        <dbReference type="EMBL" id="NEU70131.1"/>
    </source>
</evidence>
<organism evidence="2 3">
    <name type="scientific">Spirosoma agri</name>
    <dbReference type="NCBI Taxonomy" id="1987381"/>
    <lineage>
        <taxon>Bacteria</taxon>
        <taxon>Pseudomonadati</taxon>
        <taxon>Bacteroidota</taxon>
        <taxon>Cytophagia</taxon>
        <taxon>Cytophagales</taxon>
        <taxon>Cytophagaceae</taxon>
        <taxon>Spirosoma</taxon>
    </lineage>
</organism>
<dbReference type="RefSeq" id="WP_164043335.1">
    <property type="nucleotide sequence ID" value="NZ_JAAGNZ010000003.1"/>
</dbReference>
<protein>
    <submittedName>
        <fullName evidence="2">Molybdopterin-dependent oxidoreductase</fullName>
    </submittedName>
</protein>
<accession>A0A6M0IRX6</accession>
<evidence type="ECO:0000313" key="3">
    <source>
        <dbReference type="Proteomes" id="UP000477386"/>
    </source>
</evidence>
<dbReference type="GO" id="GO:0016020">
    <property type="term" value="C:membrane"/>
    <property type="evidence" value="ECO:0007669"/>
    <property type="project" value="TreeGrafter"/>
</dbReference>
<dbReference type="InterPro" id="IPR006656">
    <property type="entry name" value="Mopterin_OxRdtase"/>
</dbReference>
<sequence>MLRPGASHYTPISWPDAFQLVADELNTLASPNEAIFYMSGKVPDEPAYLYQLFVRQFGTNNLPDCLNMCHESSGSALSPTLGPGSGSVTLNDIHKAEVILIMGQNPGVNHPRMLTALQMAKCDGAKIIAVNPLHKAGLSHFKNPQDFMNPLKAVGTLLGDGTPIADLHLQVKINGDMAVLRGIIKHLLRAEELNPGEVIDQAFIEEYTANYDTFLATIRNTSWESIEQLSGQSDCSQAENHYLLGHGLTQQKSGVMTIQKIVNLHLLKGAMGKPGSSTCPVRGHSNVQERGIRGRQLVTITSHFEGQ</sequence>
<dbReference type="GO" id="GO:0016491">
    <property type="term" value="F:oxidoreductase activity"/>
    <property type="evidence" value="ECO:0007669"/>
    <property type="project" value="InterPro"/>
</dbReference>
<feature type="domain" description="Molybdopterin oxidoreductase" evidence="1">
    <location>
        <begin position="1"/>
        <end position="281"/>
    </location>
</feature>
<comment type="caution">
    <text evidence="2">The sequence shown here is derived from an EMBL/GenBank/DDBJ whole genome shotgun (WGS) entry which is preliminary data.</text>
</comment>
<gene>
    <name evidence="2" type="ORF">GK091_24860</name>
</gene>